<dbReference type="InterPro" id="IPR036867">
    <property type="entry name" value="R3H_dom_sf"/>
</dbReference>
<reference evidence="8" key="1">
    <citation type="journal article" date="2020" name="Appl. Environ. Microbiol.">
        <title>Medium-Chain Fatty Acid Synthesis by 'Candidatus Weimeria bifida' gen. nov., sp. nov., and 'Candidatus Pseudoramibacter fermentans' sp. nov.</title>
        <authorList>
            <person name="Scarborough M.J."/>
            <person name="Myers K.S."/>
            <person name="Donohue T.J."/>
            <person name="Noguera D.R."/>
        </authorList>
    </citation>
    <scope>NUCLEOTIDE SEQUENCE</scope>
    <source>
        <strain evidence="8">LCO1.1</strain>
    </source>
</reference>
<accession>A0A6N7J320</accession>
<protein>
    <recommendedName>
        <fullName evidence="6">RNA-binding protein KhpB</fullName>
    </recommendedName>
    <alternativeName>
        <fullName evidence="6">RNA-binding protein EloR</fullName>
    </alternativeName>
</protein>
<dbReference type="InterPro" id="IPR038008">
    <property type="entry name" value="Jag_KH"/>
</dbReference>
<keyword evidence="2 6" id="KW-0694">RNA-binding</keyword>
<evidence type="ECO:0000256" key="5">
    <source>
        <dbReference type="ARBA" id="ARBA00023316"/>
    </source>
</evidence>
<evidence type="ECO:0000256" key="6">
    <source>
        <dbReference type="HAMAP-Rule" id="MF_00867"/>
    </source>
</evidence>
<dbReference type="PROSITE" id="PS51061">
    <property type="entry name" value="R3H"/>
    <property type="match status" value="1"/>
</dbReference>
<dbReference type="Pfam" id="PF01424">
    <property type="entry name" value="R3H"/>
    <property type="match status" value="1"/>
</dbReference>
<dbReference type="InterPro" id="IPR032782">
    <property type="entry name" value="KhpB_N"/>
</dbReference>
<sequence>MEEFKEYTGKTVEDAITAASVGLGVPSDEIEYSVLEKGSAGGLFGIGSKDAVINARKKQTSYTDKAKNFLDDVFDKMGLTVDLEMFFNDEENSLSINMSGDHMGMLIGKRGATLDSLQYLTNLVVNKGSDDYVRVKLDTEDYRHRREETLANLARNVAYKVRKTRRSVSLEAMNPYERRIIHSALQGEEHITTHSEGEDPYRHVVIEYVRN</sequence>
<comment type="caution">
    <text evidence="8">The sequence shown here is derived from an EMBL/GenBank/DDBJ whole genome shotgun (WGS) entry which is preliminary data.</text>
</comment>
<dbReference type="Pfam" id="PF13083">
    <property type="entry name" value="KH_KhpA-B"/>
    <property type="match status" value="1"/>
</dbReference>
<comment type="domain">
    <text evidence="6">Has an N-terminal Jag-N domain and 2 RNA-binding domains (KH and R3H).</text>
</comment>
<keyword evidence="3 6" id="KW-0133">Cell shape</keyword>
<gene>
    <name evidence="6" type="primary">khpB</name>
    <name evidence="6" type="synonym">eloR</name>
    <name evidence="8" type="ORF">FRC54_08885</name>
</gene>
<comment type="function">
    <text evidence="6">A probable RNA chaperone. Forms a complex with KhpA which binds to cellular RNA and controls its expression. Plays a role in peptidoglycan (PG) homeostasis and cell length regulation.</text>
</comment>
<dbReference type="GO" id="GO:0008360">
    <property type="term" value="P:regulation of cell shape"/>
    <property type="evidence" value="ECO:0007669"/>
    <property type="project" value="UniProtKB-KW"/>
</dbReference>
<keyword evidence="9" id="KW-1185">Reference proteome</keyword>
<dbReference type="EMBL" id="VOGC01000007">
    <property type="protein sequence ID" value="MQN02000.1"/>
    <property type="molecule type" value="Genomic_DNA"/>
</dbReference>
<evidence type="ECO:0000313" key="8">
    <source>
        <dbReference type="EMBL" id="MQN02000.1"/>
    </source>
</evidence>
<keyword evidence="1 6" id="KW-0963">Cytoplasm</keyword>
<dbReference type="GO" id="GO:0009252">
    <property type="term" value="P:peptidoglycan biosynthetic process"/>
    <property type="evidence" value="ECO:0007669"/>
    <property type="project" value="UniProtKB-UniRule"/>
</dbReference>
<dbReference type="PANTHER" id="PTHR35800">
    <property type="entry name" value="PROTEIN JAG"/>
    <property type="match status" value="1"/>
</dbReference>
<dbReference type="InterPro" id="IPR034079">
    <property type="entry name" value="R3H_KhpB"/>
</dbReference>
<dbReference type="GO" id="GO:0071555">
    <property type="term" value="P:cell wall organization"/>
    <property type="evidence" value="ECO:0007669"/>
    <property type="project" value="UniProtKB-KW"/>
</dbReference>
<dbReference type="InterPro" id="IPR015946">
    <property type="entry name" value="KH_dom-like_a/b"/>
</dbReference>
<dbReference type="SMART" id="SM00393">
    <property type="entry name" value="R3H"/>
    <property type="match status" value="1"/>
</dbReference>
<dbReference type="SMART" id="SM01245">
    <property type="entry name" value="Jag_N"/>
    <property type="match status" value="1"/>
</dbReference>
<dbReference type="Gene3D" id="3.30.30.80">
    <property type="entry name" value="probable RNA-binding protein from clostridium symbiosum atcc 14940"/>
    <property type="match status" value="1"/>
</dbReference>
<name>A0A6N7J320_9FIRM</name>
<dbReference type="InterPro" id="IPR001374">
    <property type="entry name" value="R3H_dom"/>
</dbReference>
<dbReference type="Pfam" id="PF14804">
    <property type="entry name" value="Jag_N"/>
    <property type="match status" value="1"/>
</dbReference>
<dbReference type="GO" id="GO:0005737">
    <property type="term" value="C:cytoplasm"/>
    <property type="evidence" value="ECO:0007669"/>
    <property type="project" value="UniProtKB-SubCell"/>
</dbReference>
<dbReference type="Gene3D" id="3.30.1370.50">
    <property type="entry name" value="R3H-like domain"/>
    <property type="match status" value="1"/>
</dbReference>
<keyword evidence="4 6" id="KW-0143">Chaperone</keyword>
<evidence type="ECO:0000256" key="3">
    <source>
        <dbReference type="ARBA" id="ARBA00022960"/>
    </source>
</evidence>
<comment type="subunit">
    <text evidence="6">Forms a complex with KhpA.</text>
</comment>
<feature type="region of interest" description="Jag_N domain" evidence="6">
    <location>
        <begin position="6"/>
        <end position="56"/>
    </location>
</feature>
<dbReference type="PROSITE" id="PS50084">
    <property type="entry name" value="KH_TYPE_1"/>
    <property type="match status" value="1"/>
</dbReference>
<evidence type="ECO:0000313" key="9">
    <source>
        <dbReference type="Proteomes" id="UP000460257"/>
    </source>
</evidence>
<comment type="subcellular location">
    <subcellularLocation>
        <location evidence="6">Cytoplasm</location>
    </subcellularLocation>
</comment>
<dbReference type="Proteomes" id="UP000460257">
    <property type="component" value="Unassembled WGS sequence"/>
</dbReference>
<evidence type="ECO:0000256" key="4">
    <source>
        <dbReference type="ARBA" id="ARBA00023186"/>
    </source>
</evidence>
<dbReference type="CDD" id="cd02414">
    <property type="entry name" value="KH-II_Jag"/>
    <property type="match status" value="1"/>
</dbReference>
<feature type="domain" description="R3H" evidence="7">
    <location>
        <begin position="144"/>
        <end position="210"/>
    </location>
</feature>
<dbReference type="AlphaFoldDB" id="A0A6N7J320"/>
<proteinExistence type="inferred from homology"/>
<dbReference type="InterPro" id="IPR039247">
    <property type="entry name" value="KhpB"/>
</dbReference>
<evidence type="ECO:0000259" key="7">
    <source>
        <dbReference type="PROSITE" id="PS51061"/>
    </source>
</evidence>
<dbReference type="CDD" id="cd02644">
    <property type="entry name" value="R3H_jag"/>
    <property type="match status" value="1"/>
</dbReference>
<comment type="similarity">
    <text evidence="6">Belongs to the KhpB RNA-binding protein family.</text>
</comment>
<evidence type="ECO:0000256" key="1">
    <source>
        <dbReference type="ARBA" id="ARBA00022490"/>
    </source>
</evidence>
<evidence type="ECO:0000256" key="2">
    <source>
        <dbReference type="ARBA" id="ARBA00022884"/>
    </source>
</evidence>
<dbReference type="NCBIfam" id="NF041568">
    <property type="entry name" value="Jag_EloR"/>
    <property type="match status" value="1"/>
</dbReference>
<dbReference type="Gene3D" id="3.30.300.20">
    <property type="match status" value="1"/>
</dbReference>
<keyword evidence="5 6" id="KW-0961">Cell wall biogenesis/degradation</keyword>
<dbReference type="GO" id="GO:0003723">
    <property type="term" value="F:RNA binding"/>
    <property type="evidence" value="ECO:0007669"/>
    <property type="project" value="UniProtKB-UniRule"/>
</dbReference>
<dbReference type="InterPro" id="IPR038247">
    <property type="entry name" value="Jag_N_dom_sf"/>
</dbReference>
<dbReference type="HAMAP" id="MF_00867">
    <property type="entry name" value="KhpB"/>
    <property type="match status" value="1"/>
</dbReference>
<organism evidence="8 9">
    <name type="scientific">Candidatus Weimeria bifida</name>
    <dbReference type="NCBI Taxonomy" id="2599074"/>
    <lineage>
        <taxon>Bacteria</taxon>
        <taxon>Bacillati</taxon>
        <taxon>Bacillota</taxon>
        <taxon>Clostridia</taxon>
        <taxon>Lachnospirales</taxon>
        <taxon>Lachnospiraceae</taxon>
        <taxon>Candidatus Weimeria</taxon>
    </lineage>
</organism>
<dbReference type="SUPFAM" id="SSF82708">
    <property type="entry name" value="R3H domain"/>
    <property type="match status" value="1"/>
</dbReference>
<dbReference type="PANTHER" id="PTHR35800:SF1">
    <property type="entry name" value="RNA-BINDING PROTEIN KHPB"/>
    <property type="match status" value="1"/>
</dbReference>